<keyword evidence="3" id="KW-0560">Oxidoreductase</keyword>
<dbReference type="OrthoDB" id="191139at2759"/>
<name>A0A1C1CUW1_9EURO</name>
<sequence length="249" mass="26265">MASTKQTIALISGANTGIGLAVATQLAAHGFHVIVGSRNAESGRKAAASIVANGSQASSVQLDVTSDESIAAAVSWIEREFGVLDVLINNAGILIDYVPGFTDAYKDLPTRDLFSQTFSTNVIGAACLTEACLPLLRKSECPRLIFVSSRMGSLAEATNKSTPFYSTDYKAYDSSKAALNMLCLNYARILEDQGAMVNAVCPGLVNTKLVNHLMGESPELGAKRIVELATAEKGGPTATFSDRDGIVPW</sequence>
<dbReference type="VEuPathDB" id="FungiDB:CLCR_09030"/>
<dbReference type="InterPro" id="IPR036291">
    <property type="entry name" value="NAD(P)-bd_dom_sf"/>
</dbReference>
<evidence type="ECO:0000256" key="2">
    <source>
        <dbReference type="ARBA" id="ARBA00022857"/>
    </source>
</evidence>
<dbReference type="GO" id="GO:0016616">
    <property type="term" value="F:oxidoreductase activity, acting on the CH-OH group of donors, NAD or NADP as acceptor"/>
    <property type="evidence" value="ECO:0007669"/>
    <property type="project" value="InterPro"/>
</dbReference>
<dbReference type="Pfam" id="PF00106">
    <property type="entry name" value="adh_short"/>
    <property type="match status" value="1"/>
</dbReference>
<dbReference type="eggNOG" id="KOG1208">
    <property type="taxonomic scope" value="Eukaryota"/>
</dbReference>
<dbReference type="Proteomes" id="UP000094526">
    <property type="component" value="Unassembled WGS sequence"/>
</dbReference>
<gene>
    <name evidence="4" type="ORF">CLCR_09030</name>
</gene>
<dbReference type="EMBL" id="LGRB01000009">
    <property type="protein sequence ID" value="OCT52288.1"/>
    <property type="molecule type" value="Genomic_DNA"/>
</dbReference>
<dbReference type="Gene3D" id="3.40.50.720">
    <property type="entry name" value="NAD(P)-binding Rossmann-like Domain"/>
    <property type="match status" value="1"/>
</dbReference>
<evidence type="ECO:0000313" key="4">
    <source>
        <dbReference type="EMBL" id="OCT52288.1"/>
    </source>
</evidence>
<dbReference type="CDD" id="cd05324">
    <property type="entry name" value="carb_red_PTCR-like_SDR_c"/>
    <property type="match status" value="1"/>
</dbReference>
<comment type="caution">
    <text evidence="4">The sequence shown here is derived from an EMBL/GenBank/DDBJ whole genome shotgun (WGS) entry which is preliminary data.</text>
</comment>
<reference evidence="5" key="1">
    <citation type="submission" date="2015-07" db="EMBL/GenBank/DDBJ databases">
        <authorList>
            <person name="Teixeira M.M."/>
            <person name="Souza R.C."/>
            <person name="Almeida L.G."/>
            <person name="Vicente V.A."/>
            <person name="de Hoog S."/>
            <person name="Bocca A.L."/>
            <person name="de Almeida S.R."/>
            <person name="Vasconcelos A.T."/>
            <person name="Felipe M.S."/>
        </authorList>
    </citation>
    <scope>NUCLEOTIDE SEQUENCE [LARGE SCALE GENOMIC DNA]</scope>
    <source>
        <strain evidence="5">KSF</strain>
    </source>
</reference>
<dbReference type="PANTHER" id="PTHR43490:SF99">
    <property type="entry name" value="SHORT-CHAIN DEHYDROGENASE_REDUCTASE"/>
    <property type="match status" value="1"/>
</dbReference>
<dbReference type="AlphaFoldDB" id="A0A1C1CUW1"/>
<dbReference type="InterPro" id="IPR045313">
    <property type="entry name" value="CBR1-like"/>
</dbReference>
<dbReference type="VEuPathDB" id="FungiDB:G647_05877"/>
<dbReference type="PANTHER" id="PTHR43490">
    <property type="entry name" value="(+)-NEOMENTHOL DEHYDROGENASE"/>
    <property type="match status" value="1"/>
</dbReference>
<evidence type="ECO:0000256" key="1">
    <source>
        <dbReference type="ARBA" id="ARBA00006484"/>
    </source>
</evidence>
<accession>A0A1C1CUW1</accession>
<dbReference type="InterPro" id="IPR002347">
    <property type="entry name" value="SDR_fam"/>
</dbReference>
<keyword evidence="5" id="KW-1185">Reference proteome</keyword>
<keyword evidence="2" id="KW-0521">NADP</keyword>
<dbReference type="SUPFAM" id="SSF51735">
    <property type="entry name" value="NAD(P)-binding Rossmann-fold domains"/>
    <property type="match status" value="1"/>
</dbReference>
<dbReference type="STRING" id="86049.A0A1C1CUW1"/>
<organism evidence="4 5">
    <name type="scientific">Cladophialophora carrionii</name>
    <dbReference type="NCBI Taxonomy" id="86049"/>
    <lineage>
        <taxon>Eukaryota</taxon>
        <taxon>Fungi</taxon>
        <taxon>Dikarya</taxon>
        <taxon>Ascomycota</taxon>
        <taxon>Pezizomycotina</taxon>
        <taxon>Eurotiomycetes</taxon>
        <taxon>Chaetothyriomycetidae</taxon>
        <taxon>Chaetothyriales</taxon>
        <taxon>Herpotrichiellaceae</taxon>
        <taxon>Cladophialophora</taxon>
    </lineage>
</organism>
<evidence type="ECO:0000256" key="3">
    <source>
        <dbReference type="ARBA" id="ARBA00023002"/>
    </source>
</evidence>
<dbReference type="PRINTS" id="PR00081">
    <property type="entry name" value="GDHRDH"/>
</dbReference>
<evidence type="ECO:0000313" key="5">
    <source>
        <dbReference type="Proteomes" id="UP000094526"/>
    </source>
</evidence>
<dbReference type="GO" id="GO:0016020">
    <property type="term" value="C:membrane"/>
    <property type="evidence" value="ECO:0007669"/>
    <property type="project" value="TreeGrafter"/>
</dbReference>
<comment type="similarity">
    <text evidence="1">Belongs to the short-chain dehydrogenases/reductases (SDR) family.</text>
</comment>
<proteinExistence type="inferred from homology"/>
<protein>
    <submittedName>
        <fullName evidence="4">Putative oxidoreductase</fullName>
    </submittedName>
</protein>